<evidence type="ECO:0000256" key="3">
    <source>
        <dbReference type="ARBA" id="ARBA00022475"/>
    </source>
</evidence>
<evidence type="ECO:0000313" key="10">
    <source>
        <dbReference type="Proteomes" id="UP000183063"/>
    </source>
</evidence>
<evidence type="ECO:0000256" key="2">
    <source>
        <dbReference type="ARBA" id="ARBA00022458"/>
    </source>
</evidence>
<gene>
    <name evidence="8" type="ORF">RTCCBAU85039_1944</name>
    <name evidence="9" type="ORF">SAMN05216228_1006157</name>
</gene>
<dbReference type="Proteomes" id="UP000183063">
    <property type="component" value="Unassembled WGS sequence"/>
</dbReference>
<dbReference type="EMBL" id="FNXB01000008">
    <property type="protein sequence ID" value="SEH71532.1"/>
    <property type="molecule type" value="Genomic_DNA"/>
</dbReference>
<evidence type="ECO:0000256" key="4">
    <source>
        <dbReference type="ARBA" id="ARBA00022676"/>
    </source>
</evidence>
<dbReference type="OrthoDB" id="6964257at2"/>
<reference evidence="9 11" key="2">
    <citation type="submission" date="2016-10" db="EMBL/GenBank/DDBJ databases">
        <authorList>
            <person name="Varghese N."/>
            <person name="Submissions S."/>
        </authorList>
    </citation>
    <scope>NUCLEOTIDE SEQUENCE [LARGE SCALE GENOMIC DNA]</scope>
    <source>
        <strain evidence="9 11">CGMCC 1.7071</strain>
    </source>
</reference>
<feature type="transmembrane region" description="Helical" evidence="7">
    <location>
        <begin position="463"/>
        <end position="481"/>
    </location>
</feature>
<evidence type="ECO:0000256" key="5">
    <source>
        <dbReference type="ARBA" id="ARBA00022679"/>
    </source>
</evidence>
<keyword evidence="6 7" id="KW-0472">Membrane</keyword>
<protein>
    <submittedName>
        <fullName evidence="9">Glycosyltransferase Alg8</fullName>
    </submittedName>
</protein>
<reference evidence="10" key="3">
    <citation type="submission" date="2016-10" db="EMBL/GenBank/DDBJ databases">
        <authorList>
            <person name="Wibberg D."/>
        </authorList>
    </citation>
    <scope>NUCLEOTIDE SEQUENCE [LARGE SCALE GENOMIC DNA]</scope>
</reference>
<dbReference type="GO" id="GO:0030213">
    <property type="term" value="P:hyaluronan biosynthetic process"/>
    <property type="evidence" value="ECO:0007669"/>
    <property type="project" value="TreeGrafter"/>
</dbReference>
<dbReference type="RefSeq" id="WP_072373802.1">
    <property type="nucleotide sequence ID" value="NZ_FNXB01000008.1"/>
</dbReference>
<dbReference type="SUPFAM" id="SSF53448">
    <property type="entry name" value="Nucleotide-diphospho-sugar transferases"/>
    <property type="match status" value="1"/>
</dbReference>
<dbReference type="InterPro" id="IPR029044">
    <property type="entry name" value="Nucleotide-diphossugar_trans"/>
</dbReference>
<dbReference type="GO" id="GO:0085029">
    <property type="term" value="P:extracellular matrix assembly"/>
    <property type="evidence" value="ECO:0007669"/>
    <property type="project" value="TreeGrafter"/>
</dbReference>
<organism evidence="8 10">
    <name type="scientific">Rhizobium tibeticum</name>
    <dbReference type="NCBI Taxonomy" id="501024"/>
    <lineage>
        <taxon>Bacteria</taxon>
        <taxon>Pseudomonadati</taxon>
        <taxon>Pseudomonadota</taxon>
        <taxon>Alphaproteobacteria</taxon>
        <taxon>Hyphomicrobiales</taxon>
        <taxon>Rhizobiaceae</taxon>
        <taxon>Rhizobium/Agrobacterium group</taxon>
        <taxon>Rhizobium</taxon>
    </lineage>
</organism>
<dbReference type="EMBL" id="FOCV01000006">
    <property type="protein sequence ID" value="SEN68723.1"/>
    <property type="molecule type" value="Genomic_DNA"/>
</dbReference>
<dbReference type="Pfam" id="PF13641">
    <property type="entry name" value="Glyco_tranf_2_3"/>
    <property type="match status" value="1"/>
</dbReference>
<dbReference type="Gene3D" id="3.90.550.10">
    <property type="entry name" value="Spore Coat Polysaccharide Biosynthesis Protein SpsA, Chain A"/>
    <property type="match status" value="1"/>
</dbReference>
<dbReference type="GO" id="GO:0050501">
    <property type="term" value="F:hyaluronan synthase activity"/>
    <property type="evidence" value="ECO:0007669"/>
    <property type="project" value="TreeGrafter"/>
</dbReference>
<keyword evidence="7" id="KW-1133">Transmembrane helix</keyword>
<name>A0A1H8IJ22_9HYPH</name>
<proteinExistence type="predicted"/>
<evidence type="ECO:0000256" key="7">
    <source>
        <dbReference type="SAM" id="Phobius"/>
    </source>
</evidence>
<evidence type="ECO:0000313" key="11">
    <source>
        <dbReference type="Proteomes" id="UP000198939"/>
    </source>
</evidence>
<keyword evidence="3" id="KW-1003">Cell membrane</keyword>
<keyword evidence="11" id="KW-1185">Reference proteome</keyword>
<dbReference type="Proteomes" id="UP000198939">
    <property type="component" value="Unassembled WGS sequence"/>
</dbReference>
<dbReference type="GO" id="GO:0005886">
    <property type="term" value="C:plasma membrane"/>
    <property type="evidence" value="ECO:0007669"/>
    <property type="project" value="UniProtKB-SubCell"/>
</dbReference>
<keyword evidence="4" id="KW-0328">Glycosyltransferase</keyword>
<dbReference type="STRING" id="501024.RTCCBAU85039_1944"/>
<evidence type="ECO:0000256" key="1">
    <source>
        <dbReference type="ARBA" id="ARBA00004236"/>
    </source>
</evidence>
<feature type="transmembrane region" description="Helical" evidence="7">
    <location>
        <begin position="513"/>
        <end position="535"/>
    </location>
</feature>
<sequence length="551" mass="61997">MAKTQHADGYGAVAAPVDRLLAKVPDGRDPKSASRLVAWSETLEAHLVYIALILCIACVTPLDSLASAHSGALFGLGFLAVWRYGWGLAHFVRSNIYRSIVFPKMRAEAEDAMRESADIEGNQHVFLLVTSFRIDGDTTSAVYRAAFEAAKQAPGGATVVASIVEMGDQRLIKLLYRLICGEDTNVRLVITRIAGTGKRDALAYAFRAISRQEPKADDVVAVIDGDSIVPPDFVSKCIGFFRADRSVGALTTDEISHVHGKAKFHIWYSLRFAQRHILMSSNGLSRKVLTLTGRMSMFRASIVCNPDFVRQVESDYVDHWRLGRLKFLTGDDKSSWFWLLRKRYKMLYIPDVIVATVEEPPSKHFLPAATQLMVRWFGNMLRTNSRALALGPSKIGFFTWWTIFDQRVSMWTSLAGLAMVLLVGLFEAPFAFLIYLLWVLATRYLLTLMLFNSRRRVSAFYPFFIYFNQIYGSIVKTYIFFHLNKQKWTRQKTTLGDNRTRFESRVREASSTLVHVIALTVFVTIVAVVLGQLAIPEAPIFAMAYGLDPIN</sequence>
<evidence type="ECO:0000313" key="8">
    <source>
        <dbReference type="EMBL" id="SEH71532.1"/>
    </source>
</evidence>
<keyword evidence="2" id="KW-0536">Nodulation</keyword>
<keyword evidence="7" id="KW-0812">Transmembrane</keyword>
<dbReference type="PANTHER" id="PTHR22913">
    <property type="entry name" value="HYALURONAN SYNTHASE"/>
    <property type="match status" value="1"/>
</dbReference>
<dbReference type="PANTHER" id="PTHR22913:SF12">
    <property type="entry name" value="MANNURONAN SYNTHASE"/>
    <property type="match status" value="1"/>
</dbReference>
<accession>A0A1H8IJ22</accession>
<keyword evidence="5" id="KW-0808">Transferase</keyword>
<dbReference type="AlphaFoldDB" id="A0A1H8IJ22"/>
<evidence type="ECO:0000313" key="9">
    <source>
        <dbReference type="EMBL" id="SEN68723.1"/>
    </source>
</evidence>
<comment type="subcellular location">
    <subcellularLocation>
        <location evidence="1">Cell membrane</location>
    </subcellularLocation>
</comment>
<evidence type="ECO:0000256" key="6">
    <source>
        <dbReference type="ARBA" id="ARBA00023136"/>
    </source>
</evidence>
<reference evidence="8" key="1">
    <citation type="submission" date="2016-10" db="EMBL/GenBank/DDBJ databases">
        <authorList>
            <person name="de Groot N.N."/>
        </authorList>
    </citation>
    <scope>NUCLEOTIDE SEQUENCE [LARGE SCALE GENOMIC DNA]</scope>
    <source>
        <strain evidence="8">CCBAU85039</strain>
    </source>
</reference>